<evidence type="ECO:0000313" key="3">
    <source>
        <dbReference type="Proteomes" id="UP000237438"/>
    </source>
</evidence>
<reference evidence="2 3" key="1">
    <citation type="submission" date="2017-10" db="EMBL/GenBank/DDBJ databases">
        <title>Development of genomic resources for the powdery mildew, Erysiphe pulchra.</title>
        <authorList>
            <person name="Wadl P.A."/>
            <person name="Mack B.M."/>
            <person name="Moore G."/>
            <person name="Beltz S.B."/>
        </authorList>
    </citation>
    <scope>NUCLEOTIDE SEQUENCE [LARGE SCALE GENOMIC DNA]</scope>
    <source>
        <strain evidence="2">Cflorida</strain>
    </source>
</reference>
<dbReference type="InterPro" id="IPR036457">
    <property type="entry name" value="PPM-type-like_dom_sf"/>
</dbReference>
<evidence type="ECO:0000259" key="1">
    <source>
        <dbReference type="PROSITE" id="PS51746"/>
    </source>
</evidence>
<dbReference type="Gene3D" id="3.60.40.10">
    <property type="entry name" value="PPM-type phosphatase domain"/>
    <property type="match status" value="1"/>
</dbReference>
<dbReference type="SUPFAM" id="SSF81606">
    <property type="entry name" value="PP2C-like"/>
    <property type="match status" value="1"/>
</dbReference>
<dbReference type="GO" id="GO:0004741">
    <property type="term" value="F:[pyruvate dehydrogenase (acetyl-transferring)]-phosphatase activity"/>
    <property type="evidence" value="ECO:0007669"/>
    <property type="project" value="TreeGrafter"/>
</dbReference>
<dbReference type="EMBL" id="PEDP01000200">
    <property type="protein sequence ID" value="POS87056.1"/>
    <property type="molecule type" value="Genomic_DNA"/>
</dbReference>
<name>A0A2S4PYH9_9PEZI</name>
<dbReference type="InterPro" id="IPR015655">
    <property type="entry name" value="PP2C"/>
</dbReference>
<dbReference type="Pfam" id="PF00481">
    <property type="entry name" value="PP2C"/>
    <property type="match status" value="1"/>
</dbReference>
<gene>
    <name evidence="2" type="ORF">EPUL_001779</name>
</gene>
<dbReference type="STRING" id="225359.A0A2S4PYH9"/>
<organism evidence="2 3">
    <name type="scientific">Erysiphe pulchra</name>
    <dbReference type="NCBI Taxonomy" id="225359"/>
    <lineage>
        <taxon>Eukaryota</taxon>
        <taxon>Fungi</taxon>
        <taxon>Dikarya</taxon>
        <taxon>Ascomycota</taxon>
        <taxon>Pezizomycotina</taxon>
        <taxon>Leotiomycetes</taxon>
        <taxon>Erysiphales</taxon>
        <taxon>Erysiphaceae</taxon>
        <taxon>Erysiphe</taxon>
    </lineage>
</organism>
<feature type="non-terminal residue" evidence="2">
    <location>
        <position position="659"/>
    </location>
</feature>
<dbReference type="PANTHER" id="PTHR13832:SF792">
    <property type="entry name" value="GM14286P"/>
    <property type="match status" value="1"/>
</dbReference>
<dbReference type="InterPro" id="IPR001932">
    <property type="entry name" value="PPM-type_phosphatase-like_dom"/>
</dbReference>
<dbReference type="GO" id="GO:0005739">
    <property type="term" value="C:mitochondrion"/>
    <property type="evidence" value="ECO:0007669"/>
    <property type="project" value="TreeGrafter"/>
</dbReference>
<feature type="domain" description="PPM-type phosphatase" evidence="1">
    <location>
        <begin position="162"/>
        <end position="562"/>
    </location>
</feature>
<protein>
    <recommendedName>
        <fullName evidence="1">PPM-type phosphatase domain-containing protein</fullName>
    </recommendedName>
</protein>
<dbReference type="AlphaFoldDB" id="A0A2S4PYH9"/>
<keyword evidence="3" id="KW-1185">Reference proteome</keyword>
<comment type="caution">
    <text evidence="2">The sequence shown here is derived from an EMBL/GenBank/DDBJ whole genome shotgun (WGS) entry which is preliminary data.</text>
</comment>
<proteinExistence type="predicted"/>
<accession>A0A2S4PYH9</accession>
<dbReference type="SMART" id="SM00332">
    <property type="entry name" value="PP2Cc"/>
    <property type="match status" value="1"/>
</dbReference>
<dbReference type="PANTHER" id="PTHR13832">
    <property type="entry name" value="PROTEIN PHOSPHATASE 2C"/>
    <property type="match status" value="1"/>
</dbReference>
<dbReference type="Proteomes" id="UP000237438">
    <property type="component" value="Unassembled WGS sequence"/>
</dbReference>
<dbReference type="CDD" id="cd00143">
    <property type="entry name" value="PP2Cc"/>
    <property type="match status" value="1"/>
</dbReference>
<dbReference type="OrthoDB" id="420076at2759"/>
<evidence type="ECO:0000313" key="2">
    <source>
        <dbReference type="EMBL" id="POS87056.1"/>
    </source>
</evidence>
<dbReference type="PROSITE" id="PS51746">
    <property type="entry name" value="PPM_2"/>
    <property type="match status" value="1"/>
</dbReference>
<sequence>MNPSCQVLSKSNARIYLIQTQSFINVRSSFQPYQYSICPRRQFYNAALRAKPMHIRRISAVILFGAVGYRAWHSYQGQSGYPGSGPVAVDTAEPQPGVARNAVAVDPNPLHTSVIPENVPLYKETDESGTKFLGMMTPEQATNKLRRNEESYLVGRGKGVKRYDIVQIPSNDPIEDDHAEKIVEIPLLKSNTSTAKNPTSDWMFWGVFDGHSGWTTSAKLRQVLINFVARELNTTFQEATSQNSTDSPSNEAIHSAIKTGFTRLDDEIVINNVQKTFKANSKVAAAELLAPALSGSCALLSFYDSNSKLLHVACTGDSRAVLGRKGDNGKWVALPLSEDQTGSNPNEQARVQKEHPEEEHVIRNGRVLGGLEPTRAFGDASYKWSREISERLKASFFGRTPSKLLQTPPYVTAEPVVTTTQIHPERGDFLVMATDGLWEMLSNEEVVGLVGKWIEKQESKENSNLWTSKFLGGPKNGLPIDNNAQKTFNQEQNGQKVPIRQLQWGLKEEEQRFTVQDKNVATHLVRNALGGKNTEMVCALLSLPAPYSRRYRDDLTVQVIFFGASSNNDGKVIVNKEATAEYACRAHLCIYRKHAAGGKETLPTADSLPQDVDILTEKIIQSIQVKMDRFLLMKIQPGLGTKWGNGECAEKAVDYRKAR</sequence>